<reference evidence="1 2" key="1">
    <citation type="submission" date="2018-11" db="EMBL/GenBank/DDBJ databases">
        <authorList>
            <consortium name="Pathogen Informatics"/>
        </authorList>
    </citation>
    <scope>NUCLEOTIDE SEQUENCE [LARGE SCALE GENOMIC DNA]</scope>
</reference>
<gene>
    <name evidence="1" type="ORF">HPBE_LOCUS22606</name>
</gene>
<dbReference type="WBParaSite" id="HPBE_0002260701-mRNA-1">
    <property type="protein sequence ID" value="HPBE_0002260701-mRNA-1"/>
    <property type="gene ID" value="HPBE_0002260701"/>
</dbReference>
<sequence length="104" mass="11271">MPTVGSVKAQITEAANALRTLADAIPPSNINTGMDPTEIRKQKTTAATTMYHVQHIDPARRTVGKGGEYASKQIASDGEPGNLHEFRAHWEANACDQIVERAED</sequence>
<accession>A0A3P8CSE7</accession>
<protein>
    <submittedName>
        <fullName evidence="3">Tox-GHH domain-containing protein</fullName>
    </submittedName>
</protein>
<proteinExistence type="predicted"/>
<dbReference type="Proteomes" id="UP000050761">
    <property type="component" value="Unassembled WGS sequence"/>
</dbReference>
<dbReference type="EMBL" id="UZAH01034172">
    <property type="protein sequence ID" value="VDP33660.1"/>
    <property type="molecule type" value="Genomic_DNA"/>
</dbReference>
<dbReference type="AlphaFoldDB" id="A0A183GIX6"/>
<evidence type="ECO:0000313" key="2">
    <source>
        <dbReference type="Proteomes" id="UP000050761"/>
    </source>
</evidence>
<reference evidence="3" key="2">
    <citation type="submission" date="2019-09" db="UniProtKB">
        <authorList>
            <consortium name="WormBaseParasite"/>
        </authorList>
    </citation>
    <scope>IDENTIFICATION</scope>
</reference>
<name>A0A183GIX6_HELPZ</name>
<accession>A0A183GIX6</accession>
<organism evidence="2 3">
    <name type="scientific">Heligmosomoides polygyrus</name>
    <name type="common">Parasitic roundworm</name>
    <dbReference type="NCBI Taxonomy" id="6339"/>
    <lineage>
        <taxon>Eukaryota</taxon>
        <taxon>Metazoa</taxon>
        <taxon>Ecdysozoa</taxon>
        <taxon>Nematoda</taxon>
        <taxon>Chromadorea</taxon>
        <taxon>Rhabditida</taxon>
        <taxon>Rhabditina</taxon>
        <taxon>Rhabditomorpha</taxon>
        <taxon>Strongyloidea</taxon>
        <taxon>Heligmosomidae</taxon>
        <taxon>Heligmosomoides</taxon>
    </lineage>
</organism>
<keyword evidence="2" id="KW-1185">Reference proteome</keyword>
<evidence type="ECO:0000313" key="3">
    <source>
        <dbReference type="WBParaSite" id="HPBE_0002260701-mRNA-1"/>
    </source>
</evidence>
<evidence type="ECO:0000313" key="1">
    <source>
        <dbReference type="EMBL" id="VDP33660.1"/>
    </source>
</evidence>